<accession>A0A0N7M2C3</accession>
<feature type="transmembrane region" description="Helical" evidence="1">
    <location>
        <begin position="81"/>
        <end position="111"/>
    </location>
</feature>
<keyword evidence="1" id="KW-0812">Transmembrane</keyword>
<evidence type="ECO:0000256" key="1">
    <source>
        <dbReference type="SAM" id="Phobius"/>
    </source>
</evidence>
<gene>
    <name evidence="2" type="ORF">TM5383_02941</name>
</gene>
<dbReference type="STRING" id="340021.TM5383_02941"/>
<evidence type="ECO:0000313" key="2">
    <source>
        <dbReference type="EMBL" id="CUH85707.1"/>
    </source>
</evidence>
<keyword evidence="3" id="KW-1185">Reference proteome</keyword>
<dbReference type="AlphaFoldDB" id="A0A0N7M2C3"/>
<keyword evidence="1" id="KW-0472">Membrane</keyword>
<protein>
    <submittedName>
        <fullName evidence="2">Uncharacterized protein</fullName>
    </submittedName>
</protein>
<name>A0A0N7M2C3_9RHOB</name>
<proteinExistence type="predicted"/>
<dbReference type="RefSeq" id="WP_058319763.1">
    <property type="nucleotide sequence ID" value="NZ_CYSF01000017.1"/>
</dbReference>
<reference evidence="2 3" key="1">
    <citation type="submission" date="2015-09" db="EMBL/GenBank/DDBJ databases">
        <authorList>
            <consortium name="Swine Surveillance"/>
        </authorList>
    </citation>
    <scope>NUCLEOTIDE SEQUENCE [LARGE SCALE GENOMIC DNA]</scope>
    <source>
        <strain evidence="2 3">CECT 8383</strain>
    </source>
</reference>
<dbReference type="EMBL" id="CYSF01000017">
    <property type="protein sequence ID" value="CUH85707.1"/>
    <property type="molecule type" value="Genomic_DNA"/>
</dbReference>
<evidence type="ECO:0000313" key="3">
    <source>
        <dbReference type="Proteomes" id="UP000051681"/>
    </source>
</evidence>
<keyword evidence="1" id="KW-1133">Transmembrane helix</keyword>
<sequence length="216" mass="22259">MSNSKTAELLREVETLLIATVARITQTTDKKVKVVMGAATNAATGAAAGAGIMGLVGALGTASTGAAIAGLSGAAQTTATLYWIGALVGGGVAAGGVMVGGVALGAGYWGATKIKKLLFGKARDQTVLLEEEIRLLAAIHSLLEAIRASLEGSDGRPFVSYDDLRAFSVIGLSPVLDEIGKALEAGVFRQLTTVQRVRLRGNLYSMQRWIKKVAMA</sequence>
<dbReference type="Proteomes" id="UP000051681">
    <property type="component" value="Unassembled WGS sequence"/>
</dbReference>
<organism evidence="2 3">
    <name type="scientific">Thalassovita mediterranea</name>
    <dbReference type="NCBI Taxonomy" id="340021"/>
    <lineage>
        <taxon>Bacteria</taxon>
        <taxon>Pseudomonadati</taxon>
        <taxon>Pseudomonadota</taxon>
        <taxon>Alphaproteobacteria</taxon>
        <taxon>Rhodobacterales</taxon>
        <taxon>Roseobacteraceae</taxon>
        <taxon>Thalassovita</taxon>
    </lineage>
</organism>
<feature type="transmembrane region" description="Helical" evidence="1">
    <location>
        <begin position="46"/>
        <end position="69"/>
    </location>
</feature>